<proteinExistence type="predicted"/>
<dbReference type="InterPro" id="IPR016205">
    <property type="entry name" value="Glycerol_DH"/>
</dbReference>
<dbReference type="Gene3D" id="1.20.1090.10">
    <property type="entry name" value="Dehydroquinate synthase-like - alpha domain"/>
    <property type="match status" value="1"/>
</dbReference>
<evidence type="ECO:0000259" key="3">
    <source>
        <dbReference type="PROSITE" id="PS50003"/>
    </source>
</evidence>
<dbReference type="PROSITE" id="PS50003">
    <property type="entry name" value="PH_DOMAIN"/>
    <property type="match status" value="1"/>
</dbReference>
<evidence type="ECO:0000313" key="5">
    <source>
        <dbReference type="Proteomes" id="UP000283095"/>
    </source>
</evidence>
<gene>
    <name evidence="4" type="primary">ybdH</name>
    <name evidence="4" type="ORF">BAOM_0952</name>
</gene>
<dbReference type="InterPro" id="IPR001849">
    <property type="entry name" value="PH_domain"/>
</dbReference>
<evidence type="ECO:0000313" key="4">
    <source>
        <dbReference type="EMBL" id="AZV41563.1"/>
    </source>
</evidence>
<keyword evidence="1" id="KW-0479">Metal-binding</keyword>
<dbReference type="AlphaFoldDB" id="A0A3Q9RHA0"/>
<accession>A0A3Q9RHA0</accession>
<dbReference type="PANTHER" id="PTHR43616:SF3">
    <property type="entry name" value="HYDROXYCARBOXYLATE DEHYDROGENASE A"/>
    <property type="match status" value="1"/>
</dbReference>
<feature type="domain" description="PH" evidence="3">
    <location>
        <begin position="1"/>
        <end position="21"/>
    </location>
</feature>
<protein>
    <submittedName>
        <fullName evidence="4">Glycerol dehydrogenase</fullName>
    </submittedName>
</protein>
<keyword evidence="2" id="KW-0560">Oxidoreductase</keyword>
<dbReference type="GO" id="GO:0016614">
    <property type="term" value="F:oxidoreductase activity, acting on CH-OH group of donors"/>
    <property type="evidence" value="ECO:0007669"/>
    <property type="project" value="InterPro"/>
</dbReference>
<dbReference type="Proteomes" id="UP000283095">
    <property type="component" value="Chromosome"/>
</dbReference>
<evidence type="ECO:0000256" key="2">
    <source>
        <dbReference type="ARBA" id="ARBA00023002"/>
    </source>
</evidence>
<organism evidence="4 5">
    <name type="scientific">Peribacillus asahii</name>
    <dbReference type="NCBI Taxonomy" id="228899"/>
    <lineage>
        <taxon>Bacteria</taxon>
        <taxon>Bacillati</taxon>
        <taxon>Bacillota</taxon>
        <taxon>Bacilli</taxon>
        <taxon>Bacillales</taxon>
        <taxon>Bacillaceae</taxon>
        <taxon>Peribacillus</taxon>
    </lineage>
</organism>
<dbReference type="EMBL" id="CP026095">
    <property type="protein sequence ID" value="AZV41563.1"/>
    <property type="molecule type" value="Genomic_DNA"/>
</dbReference>
<reference evidence="4 5" key="1">
    <citation type="submission" date="2018-01" db="EMBL/GenBank/DDBJ databases">
        <title>Bacillus asahii Genome sequencing and assembly.</title>
        <authorList>
            <person name="Jiang H."/>
            <person name="Feng Y."/>
            <person name="Zhao F."/>
            <person name="Lin X."/>
        </authorList>
    </citation>
    <scope>NUCLEOTIDE SEQUENCE [LARGE SCALE GENOMIC DNA]</scope>
    <source>
        <strain evidence="4 5">OM18</strain>
    </source>
</reference>
<sequence length="153" mass="17093">MQALTDLENGSWTNALKRVIETNIVTSGLVGGFGNQYLRIAGAHSIHNGMTKIPHTHHLLHGEKVAYGILVQLVLENKFEELEQLLPFYESVHLPSTLADIGLTINQQAELLQIARFAVQPGEDIYLLFPNITVDEVLKAMTELENLMTNYVK</sequence>
<dbReference type="GO" id="GO:0046872">
    <property type="term" value="F:metal ion binding"/>
    <property type="evidence" value="ECO:0007669"/>
    <property type="project" value="UniProtKB-KW"/>
</dbReference>
<dbReference type="KEGG" id="pasa:BAOM_0952"/>
<dbReference type="SUPFAM" id="SSF56796">
    <property type="entry name" value="Dehydroquinate synthase-like"/>
    <property type="match status" value="1"/>
</dbReference>
<dbReference type="PANTHER" id="PTHR43616">
    <property type="entry name" value="GLYCEROL DEHYDROGENASE"/>
    <property type="match status" value="1"/>
</dbReference>
<name>A0A3Q9RHA0_9BACI</name>
<evidence type="ECO:0000256" key="1">
    <source>
        <dbReference type="ARBA" id="ARBA00022723"/>
    </source>
</evidence>